<dbReference type="InterPro" id="IPR024163">
    <property type="entry name" value="Aerotolerance_reg_N"/>
</dbReference>
<protein>
    <submittedName>
        <fullName evidence="3">Aerotolerance regulator N-terminal</fullName>
    </submittedName>
</protein>
<keyword evidence="1" id="KW-0472">Membrane</keyword>
<dbReference type="InterPro" id="IPR036465">
    <property type="entry name" value="vWFA_dom_sf"/>
</dbReference>
<keyword evidence="4" id="KW-1185">Reference proteome</keyword>
<dbReference type="SUPFAM" id="SSF53300">
    <property type="entry name" value="vWA-like"/>
    <property type="match status" value="1"/>
</dbReference>
<name>A0A2S8SRI5_9BACT</name>
<organism evidence="3 4">
    <name type="scientific">Abditibacterium utsteinense</name>
    <dbReference type="NCBI Taxonomy" id="1960156"/>
    <lineage>
        <taxon>Bacteria</taxon>
        <taxon>Pseudomonadati</taxon>
        <taxon>Abditibacteriota</taxon>
        <taxon>Abditibacteriia</taxon>
        <taxon>Abditibacteriales</taxon>
        <taxon>Abditibacteriaceae</taxon>
        <taxon>Abditibacterium</taxon>
    </lineage>
</organism>
<dbReference type="AlphaFoldDB" id="A0A2S8SRI5"/>
<reference evidence="3 4" key="1">
    <citation type="journal article" date="2018" name="Syst. Appl. Microbiol.">
        <title>Abditibacterium utsteinense sp. nov., the first cultivated member of candidate phylum FBP, isolated from ice-free Antarctic soil samples.</title>
        <authorList>
            <person name="Tahon G."/>
            <person name="Tytgat B."/>
            <person name="Lebbe L."/>
            <person name="Carlier A."/>
            <person name="Willems A."/>
        </authorList>
    </citation>
    <scope>NUCLEOTIDE SEQUENCE [LARGE SCALE GENOMIC DNA]</scope>
    <source>
        <strain evidence="3 4">LMG 29911</strain>
    </source>
</reference>
<dbReference type="OrthoDB" id="9780136at2"/>
<dbReference type="RefSeq" id="WP_106380499.1">
    <property type="nucleotide sequence ID" value="NZ_NIGF01000012.1"/>
</dbReference>
<gene>
    <name evidence="3" type="ORF">B1R32_11276</name>
</gene>
<feature type="transmembrane region" description="Helical" evidence="1">
    <location>
        <begin position="608"/>
        <end position="627"/>
    </location>
</feature>
<feature type="transmembrane region" description="Helical" evidence="1">
    <location>
        <begin position="59"/>
        <end position="80"/>
    </location>
</feature>
<comment type="caution">
    <text evidence="3">The sequence shown here is derived from an EMBL/GenBank/DDBJ whole genome shotgun (WGS) entry which is preliminary data.</text>
</comment>
<feature type="transmembrane region" description="Helical" evidence="1">
    <location>
        <begin position="6"/>
        <end position="24"/>
    </location>
</feature>
<evidence type="ECO:0000256" key="1">
    <source>
        <dbReference type="SAM" id="Phobius"/>
    </source>
</evidence>
<dbReference type="PANTHER" id="PTHR37464:SF1">
    <property type="entry name" value="BLL2463 PROTEIN"/>
    <property type="match status" value="1"/>
</dbReference>
<dbReference type="Pfam" id="PF13519">
    <property type="entry name" value="VWA_2"/>
    <property type="match status" value="1"/>
</dbReference>
<dbReference type="Gene3D" id="3.40.50.410">
    <property type="entry name" value="von Willebrand factor, type A domain"/>
    <property type="match status" value="1"/>
</dbReference>
<feature type="domain" description="VWFA" evidence="2">
    <location>
        <begin position="87"/>
        <end position="244"/>
    </location>
</feature>
<dbReference type="Proteomes" id="UP000237684">
    <property type="component" value="Unassembled WGS sequence"/>
</dbReference>
<evidence type="ECO:0000259" key="2">
    <source>
        <dbReference type="SMART" id="SM00327"/>
    </source>
</evidence>
<dbReference type="SMART" id="SM00327">
    <property type="entry name" value="VWA"/>
    <property type="match status" value="1"/>
</dbReference>
<evidence type="ECO:0000313" key="3">
    <source>
        <dbReference type="EMBL" id="PQV63421.1"/>
    </source>
</evidence>
<dbReference type="PANTHER" id="PTHR37464">
    <property type="entry name" value="BLL2463 PROTEIN"/>
    <property type="match status" value="1"/>
</dbReference>
<keyword evidence="1" id="KW-1133">Transmembrane helix</keyword>
<keyword evidence="1" id="KW-0812">Transmembrane</keyword>
<proteinExistence type="predicted"/>
<dbReference type="Pfam" id="PF07584">
    <property type="entry name" value="BatA"/>
    <property type="match status" value="1"/>
</dbReference>
<dbReference type="EMBL" id="NIGF01000012">
    <property type="protein sequence ID" value="PQV63421.1"/>
    <property type="molecule type" value="Genomic_DNA"/>
</dbReference>
<evidence type="ECO:0000313" key="4">
    <source>
        <dbReference type="Proteomes" id="UP000237684"/>
    </source>
</evidence>
<sequence length="631" mass="67836">MSFISPLNFLFAALLGAIVLQYILRLKRKERVVPSSLLWQSAIRDLQANAPWQKLRSSLLMWLQLAFVALAVLALARPAYKVFASGGQTVAIVIDSSASMQATDVAPSRFERARNEASRLVSGLASSDSATILAAGAQTRVLSPLTSDKSALKRAVSGANPADTGANLREAIVLAASLLKDKKNAQIYVLSDGAVPALQELNVGKAGLQFVKIGVRNDNLALTALEARRGYASGNRAQIFATLTNFAPNPQKINLELLRDGDLVEVRPVTIPAATTVQSGALQSAQSSVLFEDLPFDSGQFSAKFDLKDDLAADNIAYARLDAPRPIRVLLTADNLFLEKALNVDPNVTLFTGAPQAGASYDVVVCDGRVPANLPLSNQLIFNTFTSLTPVEKIGIVQNPSVADYNRNDAVTKFAPWNDLKFAQSLAVKLKPWGRALVEAQNTPLIVAGERGGKRVIWCGFDVRESDFPLRVAFPIFITNALRYLSAPRGSNDLNSGTAPRTGAPISLLAPRDAREISVQTPSGKVEKIAVRANNLGATNANAEIEATLYDGANQVGIYHASSGKWNQSFAVSLLSKSESDLTPRDALKIGEKSAVQGENRARANRELWGYLIVAALGILGVEWWVFHRGV</sequence>
<dbReference type="InterPro" id="IPR002035">
    <property type="entry name" value="VWF_A"/>
</dbReference>
<dbReference type="InParanoid" id="A0A2S8SRI5"/>
<accession>A0A2S8SRI5</accession>